<dbReference type="Proteomes" id="UP001500218">
    <property type="component" value="Unassembled WGS sequence"/>
</dbReference>
<name>A0ABP4YKH8_9ACTN</name>
<feature type="region of interest" description="Disordered" evidence="1">
    <location>
        <begin position="38"/>
        <end position="105"/>
    </location>
</feature>
<reference evidence="3" key="1">
    <citation type="journal article" date="2019" name="Int. J. Syst. Evol. Microbiol.">
        <title>The Global Catalogue of Microorganisms (GCM) 10K type strain sequencing project: providing services to taxonomists for standard genome sequencing and annotation.</title>
        <authorList>
            <consortium name="The Broad Institute Genomics Platform"/>
            <consortium name="The Broad Institute Genome Sequencing Center for Infectious Disease"/>
            <person name="Wu L."/>
            <person name="Ma J."/>
        </authorList>
    </citation>
    <scope>NUCLEOTIDE SEQUENCE [LARGE SCALE GENOMIC DNA]</scope>
    <source>
        <strain evidence="3">JCM 13250</strain>
    </source>
</reference>
<comment type="caution">
    <text evidence="2">The sequence shown here is derived from an EMBL/GenBank/DDBJ whole genome shotgun (WGS) entry which is preliminary data.</text>
</comment>
<keyword evidence="3" id="KW-1185">Reference proteome</keyword>
<evidence type="ECO:0000313" key="2">
    <source>
        <dbReference type="EMBL" id="GAA1814432.1"/>
    </source>
</evidence>
<sequence length="105" mass="11591">MTDGRPRTRYTIGATAAFLIRASRILSDRMTTSDLRKHYAAEDRGRTTATHTARPKPLPAAARSTFDTTWRPRPPRTGLPPGPTHAREAVSRLLARQQAATAADR</sequence>
<organism evidence="2 3">
    <name type="scientific">Luedemannella flava</name>
    <dbReference type="NCBI Taxonomy" id="349316"/>
    <lineage>
        <taxon>Bacteria</taxon>
        <taxon>Bacillati</taxon>
        <taxon>Actinomycetota</taxon>
        <taxon>Actinomycetes</taxon>
        <taxon>Micromonosporales</taxon>
        <taxon>Micromonosporaceae</taxon>
        <taxon>Luedemannella</taxon>
    </lineage>
</organism>
<evidence type="ECO:0000313" key="3">
    <source>
        <dbReference type="Proteomes" id="UP001500218"/>
    </source>
</evidence>
<proteinExistence type="predicted"/>
<feature type="compositionally biased region" description="Low complexity" evidence="1">
    <location>
        <begin position="92"/>
        <end position="105"/>
    </location>
</feature>
<gene>
    <name evidence="2" type="ORF">GCM10009682_39360</name>
</gene>
<evidence type="ECO:0000256" key="1">
    <source>
        <dbReference type="SAM" id="MobiDB-lite"/>
    </source>
</evidence>
<dbReference type="EMBL" id="BAAALT010000127">
    <property type="protein sequence ID" value="GAA1814432.1"/>
    <property type="molecule type" value="Genomic_DNA"/>
</dbReference>
<protein>
    <submittedName>
        <fullName evidence="2">Uncharacterized protein</fullName>
    </submittedName>
</protein>
<accession>A0ABP4YKH8</accession>